<keyword evidence="5 8" id="KW-0812">Transmembrane</keyword>
<evidence type="ECO:0000256" key="7">
    <source>
        <dbReference type="ARBA" id="ARBA00023136"/>
    </source>
</evidence>
<organism evidence="9 10">
    <name type="scientific">Mycolicibacterium goodii</name>
    <name type="common">Mycobacterium goodii</name>
    <dbReference type="NCBI Taxonomy" id="134601"/>
    <lineage>
        <taxon>Bacteria</taxon>
        <taxon>Bacillati</taxon>
        <taxon>Actinomycetota</taxon>
        <taxon>Actinomycetes</taxon>
        <taxon>Mycobacteriales</taxon>
        <taxon>Mycobacteriaceae</taxon>
        <taxon>Mycolicibacterium</taxon>
    </lineage>
</organism>
<accession>A0A0K0X8Y4</accession>
<keyword evidence="6 8" id="KW-1133">Transmembrane helix</keyword>
<dbReference type="PANTHER" id="PTHR34979">
    <property type="entry name" value="INNER MEMBRANE PROTEIN YGAZ"/>
    <property type="match status" value="1"/>
</dbReference>
<feature type="transmembrane region" description="Helical" evidence="8">
    <location>
        <begin position="37"/>
        <end position="58"/>
    </location>
</feature>
<dbReference type="Pfam" id="PF03591">
    <property type="entry name" value="AzlC"/>
    <property type="match status" value="1"/>
</dbReference>
<feature type="transmembrane region" description="Helical" evidence="8">
    <location>
        <begin position="122"/>
        <end position="139"/>
    </location>
</feature>
<feature type="transmembrane region" description="Helical" evidence="8">
    <location>
        <begin position="145"/>
        <end position="165"/>
    </location>
</feature>
<evidence type="ECO:0000256" key="2">
    <source>
        <dbReference type="ARBA" id="ARBA00010735"/>
    </source>
</evidence>
<evidence type="ECO:0000256" key="6">
    <source>
        <dbReference type="ARBA" id="ARBA00022989"/>
    </source>
</evidence>
<dbReference type="KEGG" id="mgo:AFA91_20160"/>
<dbReference type="PATRIC" id="fig|134601.6.peg.4172"/>
<keyword evidence="7 8" id="KW-0472">Membrane</keyword>
<reference evidence="9 10" key="1">
    <citation type="submission" date="2015-07" db="EMBL/GenBank/DDBJ databases">
        <title>Complete genome sequence of Mycobacterium goodii X7B, a facultative thermophilic biodesulfurizing bacterium.</title>
        <authorList>
            <person name="Yu B."/>
            <person name="Li F."/>
            <person name="Xu P."/>
        </authorList>
    </citation>
    <scope>NUCLEOTIDE SEQUENCE [LARGE SCALE GENOMIC DNA]</scope>
    <source>
        <strain evidence="9 10">X7B</strain>
    </source>
</reference>
<feature type="transmembrane region" description="Helical" evidence="8">
    <location>
        <begin position="6"/>
        <end position="25"/>
    </location>
</feature>
<name>A0A0K0X8Y4_MYCGD</name>
<dbReference type="GO" id="GO:0005886">
    <property type="term" value="C:plasma membrane"/>
    <property type="evidence" value="ECO:0007669"/>
    <property type="project" value="UniProtKB-SubCell"/>
</dbReference>
<feature type="transmembrane region" description="Helical" evidence="8">
    <location>
        <begin position="64"/>
        <end position="87"/>
    </location>
</feature>
<evidence type="ECO:0000256" key="5">
    <source>
        <dbReference type="ARBA" id="ARBA00022692"/>
    </source>
</evidence>
<dbReference type="EMBL" id="CP012150">
    <property type="protein sequence ID" value="AKS33817.1"/>
    <property type="molecule type" value="Genomic_DNA"/>
</dbReference>
<dbReference type="AlphaFoldDB" id="A0A0K0X8Y4"/>
<dbReference type="Proteomes" id="UP000062255">
    <property type="component" value="Chromosome"/>
</dbReference>
<evidence type="ECO:0000256" key="4">
    <source>
        <dbReference type="ARBA" id="ARBA00022475"/>
    </source>
</evidence>
<dbReference type="GO" id="GO:1903785">
    <property type="term" value="P:L-valine transmembrane transport"/>
    <property type="evidence" value="ECO:0007669"/>
    <property type="project" value="TreeGrafter"/>
</dbReference>
<dbReference type="InterPro" id="IPR011606">
    <property type="entry name" value="Brnchd-chn_aa_trnsp_permease"/>
</dbReference>
<evidence type="ECO:0000256" key="3">
    <source>
        <dbReference type="ARBA" id="ARBA00022448"/>
    </source>
</evidence>
<sequence length="225" mass="22969">MRAGAVAVAPILLGIVPFAAVAGLAGTHNGLSVWETAAFSILAFAGAAQVAAVDLIGAGASAGVVIATALVINLRFVVYSATLAPLFEGARLRRRLLGSYLLVDHAVPLTLARNDAHLRDRVSFYLGACLSFWLTWQVSSAAGSLLGSLPETGVVAFAVPVSFLALLGPQLTQRPKICAAAVAASVAVLCAGLPANLGMILGTLAGLFAGVAVGWRRAGLEDRDR</sequence>
<evidence type="ECO:0000256" key="1">
    <source>
        <dbReference type="ARBA" id="ARBA00004651"/>
    </source>
</evidence>
<comment type="similarity">
    <text evidence="2">Belongs to the AzlC family.</text>
</comment>
<dbReference type="STRING" id="134601.AFA91_20160"/>
<evidence type="ECO:0000313" key="10">
    <source>
        <dbReference type="Proteomes" id="UP000062255"/>
    </source>
</evidence>
<gene>
    <name evidence="9" type="ORF">AFA91_20160</name>
</gene>
<dbReference type="PANTHER" id="PTHR34979:SF1">
    <property type="entry name" value="INNER MEMBRANE PROTEIN YGAZ"/>
    <property type="match status" value="1"/>
</dbReference>
<feature type="transmembrane region" description="Helical" evidence="8">
    <location>
        <begin position="177"/>
        <end position="194"/>
    </location>
</feature>
<keyword evidence="3" id="KW-0813">Transport</keyword>
<protein>
    <recommendedName>
        <fullName evidence="11">Branched-chain amino acid ABC transporter permease</fullName>
    </recommendedName>
</protein>
<evidence type="ECO:0000256" key="8">
    <source>
        <dbReference type="SAM" id="Phobius"/>
    </source>
</evidence>
<comment type="subcellular location">
    <subcellularLocation>
        <location evidence="1">Cell membrane</location>
        <topology evidence="1">Multi-pass membrane protein</topology>
    </subcellularLocation>
</comment>
<evidence type="ECO:0008006" key="11">
    <source>
        <dbReference type="Google" id="ProtNLM"/>
    </source>
</evidence>
<keyword evidence="4" id="KW-1003">Cell membrane</keyword>
<proteinExistence type="inferred from homology"/>
<evidence type="ECO:0000313" key="9">
    <source>
        <dbReference type="EMBL" id="AKS33817.1"/>
    </source>
</evidence>